<evidence type="ECO:0000313" key="3">
    <source>
        <dbReference type="Proteomes" id="UP000016933"/>
    </source>
</evidence>
<name>N1PJ64_DOTSN</name>
<dbReference type="OMA" id="QWICLRA"/>
<sequence length="320" mass="35289">MSRGAPYQWICLRAIKPRTPIRNLATETSSNDDSRPAPDPSTSSPPTTSDLKSYLQTQDTAFLKATQNHLTTMQTTAQTIHNVSRTLSQDASRIQILENLPPYTTYTFRPQHLNPTMTSQKLLSQISTLNDNLTDLLYTPYPSDTGPSKAEKFKKKLSEWTYEEKAEELEDLKAAEMSHAGRLVRGTEGLKKHVEELEKMGRRGRGRGNPFGRGKEEDGEIKREEGKKGVGYGAGGTDIKASGEEGGMMPNPFVRSVKEKEKKAAVESAKSKGKRATDAVKGHRNMPTAVADAVDVPKSSVRRSLADVQAALSRSLEEKK</sequence>
<evidence type="ECO:0000313" key="2">
    <source>
        <dbReference type="EMBL" id="EME41371.1"/>
    </source>
</evidence>
<dbReference type="AlphaFoldDB" id="N1PJ64"/>
<feature type="compositionally biased region" description="Basic and acidic residues" evidence="1">
    <location>
        <begin position="213"/>
        <end position="228"/>
    </location>
</feature>
<dbReference type="Proteomes" id="UP000016933">
    <property type="component" value="Unassembled WGS sequence"/>
</dbReference>
<reference evidence="3" key="1">
    <citation type="journal article" date="2012" name="PLoS Genet.">
        <title>The genomes of the fungal plant pathogens Cladosporium fulvum and Dothistroma septosporum reveal adaptation to different hosts and lifestyles but also signatures of common ancestry.</title>
        <authorList>
            <person name="de Wit P.J.G.M."/>
            <person name="van der Burgt A."/>
            <person name="Oekmen B."/>
            <person name="Stergiopoulos I."/>
            <person name="Abd-Elsalam K.A."/>
            <person name="Aerts A.L."/>
            <person name="Bahkali A.H."/>
            <person name="Beenen H.G."/>
            <person name="Chettri P."/>
            <person name="Cox M.P."/>
            <person name="Datema E."/>
            <person name="de Vries R.P."/>
            <person name="Dhillon B."/>
            <person name="Ganley A.R."/>
            <person name="Griffiths S.A."/>
            <person name="Guo Y."/>
            <person name="Hamelin R.C."/>
            <person name="Henrissat B."/>
            <person name="Kabir M.S."/>
            <person name="Jashni M.K."/>
            <person name="Kema G."/>
            <person name="Klaubauf S."/>
            <person name="Lapidus A."/>
            <person name="Levasseur A."/>
            <person name="Lindquist E."/>
            <person name="Mehrabi R."/>
            <person name="Ohm R.A."/>
            <person name="Owen T.J."/>
            <person name="Salamov A."/>
            <person name="Schwelm A."/>
            <person name="Schijlen E."/>
            <person name="Sun H."/>
            <person name="van den Burg H.A."/>
            <person name="van Ham R.C.H.J."/>
            <person name="Zhang S."/>
            <person name="Goodwin S.B."/>
            <person name="Grigoriev I.V."/>
            <person name="Collemare J."/>
            <person name="Bradshaw R.E."/>
        </authorList>
    </citation>
    <scope>NUCLEOTIDE SEQUENCE [LARGE SCALE GENOMIC DNA]</scope>
    <source>
        <strain evidence="3">NZE10 / CBS 128990</strain>
    </source>
</reference>
<reference evidence="2 3" key="2">
    <citation type="journal article" date="2012" name="PLoS Pathog.">
        <title>Diverse lifestyles and strategies of plant pathogenesis encoded in the genomes of eighteen Dothideomycetes fungi.</title>
        <authorList>
            <person name="Ohm R.A."/>
            <person name="Feau N."/>
            <person name="Henrissat B."/>
            <person name="Schoch C.L."/>
            <person name="Horwitz B.A."/>
            <person name="Barry K.W."/>
            <person name="Condon B.J."/>
            <person name="Copeland A.C."/>
            <person name="Dhillon B."/>
            <person name="Glaser F."/>
            <person name="Hesse C.N."/>
            <person name="Kosti I."/>
            <person name="LaButti K."/>
            <person name="Lindquist E.A."/>
            <person name="Lucas S."/>
            <person name="Salamov A.A."/>
            <person name="Bradshaw R.E."/>
            <person name="Ciuffetti L."/>
            <person name="Hamelin R.C."/>
            <person name="Kema G.H.J."/>
            <person name="Lawrence C."/>
            <person name="Scott J.A."/>
            <person name="Spatafora J.W."/>
            <person name="Turgeon B.G."/>
            <person name="de Wit P.J.G.M."/>
            <person name="Zhong S."/>
            <person name="Goodwin S.B."/>
            <person name="Grigoriev I.V."/>
        </authorList>
    </citation>
    <scope>NUCLEOTIDE SEQUENCE [LARGE SCALE GENOMIC DNA]</scope>
    <source>
        <strain evidence="3">NZE10 / CBS 128990</strain>
    </source>
</reference>
<dbReference type="HOGENOM" id="CLU_868853_0_0_1"/>
<feature type="region of interest" description="Disordered" evidence="1">
    <location>
        <begin position="201"/>
        <end position="320"/>
    </location>
</feature>
<organism evidence="2 3">
    <name type="scientific">Dothistroma septosporum (strain NZE10 / CBS 128990)</name>
    <name type="common">Red band needle blight fungus</name>
    <name type="synonym">Mycosphaerella pini</name>
    <dbReference type="NCBI Taxonomy" id="675120"/>
    <lineage>
        <taxon>Eukaryota</taxon>
        <taxon>Fungi</taxon>
        <taxon>Dikarya</taxon>
        <taxon>Ascomycota</taxon>
        <taxon>Pezizomycotina</taxon>
        <taxon>Dothideomycetes</taxon>
        <taxon>Dothideomycetidae</taxon>
        <taxon>Mycosphaerellales</taxon>
        <taxon>Mycosphaerellaceae</taxon>
        <taxon>Dothistroma</taxon>
    </lineage>
</organism>
<feature type="compositionally biased region" description="Low complexity" evidence="1">
    <location>
        <begin position="40"/>
        <end position="50"/>
    </location>
</feature>
<protein>
    <submittedName>
        <fullName evidence="2">Uncharacterized protein</fullName>
    </submittedName>
</protein>
<feature type="region of interest" description="Disordered" evidence="1">
    <location>
        <begin position="21"/>
        <end position="51"/>
    </location>
</feature>
<proteinExistence type="predicted"/>
<accession>N1PJ64</accession>
<evidence type="ECO:0000256" key="1">
    <source>
        <dbReference type="SAM" id="MobiDB-lite"/>
    </source>
</evidence>
<dbReference type="OrthoDB" id="10593543at2759"/>
<dbReference type="EMBL" id="KB446542">
    <property type="protein sequence ID" value="EME41371.1"/>
    <property type="molecule type" value="Genomic_DNA"/>
</dbReference>
<feature type="compositionally biased region" description="Basic and acidic residues" evidence="1">
    <location>
        <begin position="256"/>
        <end position="265"/>
    </location>
</feature>
<gene>
    <name evidence="2" type="ORF">DOTSEDRAFT_26547</name>
</gene>
<keyword evidence="3" id="KW-1185">Reference proteome</keyword>